<dbReference type="HOGENOM" id="CLU_034145_0_0_1"/>
<dbReference type="Gene3D" id="1.25.70.10">
    <property type="entry name" value="Transcription termination factor 3, mitochondrial"/>
    <property type="match status" value="1"/>
</dbReference>
<keyword evidence="2" id="KW-0804">Transcription</keyword>
<dbReference type="GO" id="GO:0006353">
    <property type="term" value="P:DNA-templated transcription termination"/>
    <property type="evidence" value="ECO:0007669"/>
    <property type="project" value="UniProtKB-KW"/>
</dbReference>
<keyword evidence="2" id="KW-0806">Transcription termination</keyword>
<dbReference type="FunFam" id="1.25.70.10:FF:000001">
    <property type="entry name" value="Mitochondrial transcription termination factor-like"/>
    <property type="match status" value="1"/>
</dbReference>
<dbReference type="PANTHER" id="PTHR13068">
    <property type="entry name" value="CGI-12 PROTEIN-RELATED"/>
    <property type="match status" value="1"/>
</dbReference>
<keyword evidence="5" id="KW-1185">Reference proteome</keyword>
<dbReference type="GeneID" id="102706820"/>
<accession>J3LH39</accession>
<name>J3LH39_ORYBR</name>
<keyword evidence="3" id="KW-0809">Transit peptide</keyword>
<organism evidence="4">
    <name type="scientific">Oryza brachyantha</name>
    <name type="common">malo sina</name>
    <dbReference type="NCBI Taxonomy" id="4533"/>
    <lineage>
        <taxon>Eukaryota</taxon>
        <taxon>Viridiplantae</taxon>
        <taxon>Streptophyta</taxon>
        <taxon>Embryophyta</taxon>
        <taxon>Tracheophyta</taxon>
        <taxon>Spermatophyta</taxon>
        <taxon>Magnoliopsida</taxon>
        <taxon>Liliopsida</taxon>
        <taxon>Poales</taxon>
        <taxon>Poaceae</taxon>
        <taxon>BOP clade</taxon>
        <taxon>Oryzoideae</taxon>
        <taxon>Oryzeae</taxon>
        <taxon>Oryzinae</taxon>
        <taxon>Oryza</taxon>
    </lineage>
</organism>
<gene>
    <name evidence="4" type="primary">LOC102706820</name>
</gene>
<dbReference type="PANTHER" id="PTHR13068:SF35">
    <property type="entry name" value="MITOCHONDRIAL TRANSCRIPTION TERMINATION FACTOR FAMILY PROTEIN"/>
    <property type="match status" value="1"/>
</dbReference>
<comment type="similarity">
    <text evidence="1">Belongs to the mTERF family.</text>
</comment>
<dbReference type="AlphaFoldDB" id="J3LH39"/>
<proteinExistence type="inferred from homology"/>
<dbReference type="STRING" id="4533.J3LH39"/>
<protein>
    <submittedName>
        <fullName evidence="4">Uncharacterized protein</fullName>
    </submittedName>
</protein>
<dbReference type="OMA" id="YASACKG"/>
<dbReference type="Gramene" id="OB02G39560.1">
    <property type="protein sequence ID" value="OB02G39560.1"/>
    <property type="gene ID" value="OB02G39560"/>
</dbReference>
<evidence type="ECO:0000256" key="2">
    <source>
        <dbReference type="ARBA" id="ARBA00022472"/>
    </source>
</evidence>
<dbReference type="eggNOG" id="KOG1267">
    <property type="taxonomic scope" value="Eukaryota"/>
</dbReference>
<dbReference type="RefSeq" id="XP_006649053.3">
    <property type="nucleotide sequence ID" value="XM_006648990.3"/>
</dbReference>
<dbReference type="EnsemblPlants" id="OB02G39560.1">
    <property type="protein sequence ID" value="OB02G39560.1"/>
    <property type="gene ID" value="OB02G39560"/>
</dbReference>
<sequence length="415" mass="46333">MVDVQFSFREESGSSDFAFPSPPGQPPPPAAMLHLQKQLLRLRGSITPALLSLHRVLFSTAVAVDAASRGQFSAVDYLVNNCGLTPEQAVKAARYISHWKSPSKGDAVLAFLAGPDLGLSKADISHVLVSDPRVLNCRIDRTLKPRLDGFRAHGLSGAQIRSLLLSSPCSFRSCNIHEILGFWIPFLGSTEELIRHAKRSDYLLKANINKVVKPNIALLRECGLSDYEIARMCVPNSRLLTSNPERLKVILARADKLGVPRHCLMFKQAVTTAMALHTETMASKLKSLGEIMGWSPDEVAKVVRINPVLLRYSEERLRRVSKFLMMVAGLNSKYILSKPTVLMYSLERRLVPRYYVMKVLQEKGLPRPKSFYTLLPIKDELFRLRYIQPHKGVLPGLADAYTAACNGELPEARYE</sequence>
<dbReference type="InterPro" id="IPR038538">
    <property type="entry name" value="MTERF_sf"/>
</dbReference>
<dbReference type="GO" id="GO:0003676">
    <property type="term" value="F:nucleic acid binding"/>
    <property type="evidence" value="ECO:0007669"/>
    <property type="project" value="InterPro"/>
</dbReference>
<reference evidence="4" key="1">
    <citation type="submission" date="2013-04" db="UniProtKB">
        <authorList>
            <consortium name="EnsemblPlants"/>
        </authorList>
    </citation>
    <scope>IDENTIFICATION</scope>
</reference>
<evidence type="ECO:0000256" key="1">
    <source>
        <dbReference type="ARBA" id="ARBA00007692"/>
    </source>
</evidence>
<dbReference type="InterPro" id="IPR003690">
    <property type="entry name" value="MTERF"/>
</dbReference>
<dbReference type="KEGG" id="obr:102706820"/>
<evidence type="ECO:0000313" key="4">
    <source>
        <dbReference type="EnsemblPlants" id="OB02G39560.1"/>
    </source>
</evidence>
<dbReference type="Proteomes" id="UP000006038">
    <property type="component" value="Unassembled WGS sequence"/>
</dbReference>
<evidence type="ECO:0000313" key="5">
    <source>
        <dbReference type="Proteomes" id="UP000006038"/>
    </source>
</evidence>
<evidence type="ECO:0000256" key="3">
    <source>
        <dbReference type="ARBA" id="ARBA00022946"/>
    </source>
</evidence>
<dbReference type="Pfam" id="PF02536">
    <property type="entry name" value="mTERF"/>
    <property type="match status" value="1"/>
</dbReference>
<dbReference type="SMART" id="SM00733">
    <property type="entry name" value="Mterf"/>
    <property type="match status" value="4"/>
</dbReference>
<dbReference type="OrthoDB" id="637682at2759"/>
<keyword evidence="2" id="KW-0805">Transcription regulation</keyword>